<keyword evidence="3" id="KW-1133">Transmembrane helix</keyword>
<organism evidence="4 5">
    <name type="scientific">Mycena chlorophos</name>
    <name type="common">Agaric fungus</name>
    <name type="synonym">Agaricus chlorophos</name>
    <dbReference type="NCBI Taxonomy" id="658473"/>
    <lineage>
        <taxon>Eukaryota</taxon>
        <taxon>Fungi</taxon>
        <taxon>Dikarya</taxon>
        <taxon>Basidiomycota</taxon>
        <taxon>Agaricomycotina</taxon>
        <taxon>Agaricomycetes</taxon>
        <taxon>Agaricomycetidae</taxon>
        <taxon>Agaricales</taxon>
        <taxon>Marasmiineae</taxon>
        <taxon>Mycenaceae</taxon>
        <taxon>Mycena</taxon>
    </lineage>
</organism>
<feature type="transmembrane region" description="Helical" evidence="3">
    <location>
        <begin position="107"/>
        <end position="133"/>
    </location>
</feature>
<dbReference type="Gene3D" id="1.20.1250.20">
    <property type="entry name" value="MFS general substrate transporter like domains"/>
    <property type="match status" value="3"/>
</dbReference>
<reference evidence="4" key="1">
    <citation type="submission" date="2014-09" db="EMBL/GenBank/DDBJ databases">
        <title>Genome sequence of the luminous mushroom Mycena chlorophos for searching fungal bioluminescence genes.</title>
        <authorList>
            <person name="Tanaka Y."/>
            <person name="Kasuga D."/>
            <person name="Oba Y."/>
            <person name="Hase S."/>
            <person name="Sato K."/>
            <person name="Oba Y."/>
            <person name="Sakakibara Y."/>
        </authorList>
    </citation>
    <scope>NUCLEOTIDE SEQUENCE</scope>
</reference>
<feature type="transmembrane region" description="Helical" evidence="3">
    <location>
        <begin position="139"/>
        <end position="158"/>
    </location>
</feature>
<name>A0ABQ0M216_MYCCL</name>
<feature type="transmembrane region" description="Helical" evidence="3">
    <location>
        <begin position="404"/>
        <end position="422"/>
    </location>
</feature>
<dbReference type="Proteomes" id="UP000815677">
    <property type="component" value="Unassembled WGS sequence"/>
</dbReference>
<sequence length="452" mass="48059">MTTTYPPRELRLTEAGAVPQQPTDGRPTRKYQTLLLLAGFMMTAHVIGINTSFAGFQNFYTSSSTNIPAVRNNDAVVSLVGTLGYGLTWSGGIFVNPLMSRFASLRILTLLGAVIMSLGLFLAAYSTTLWQLFLTQSNLYGIGSSIYYFPIMTVAPTFFDRHRGFAMGCILSGSGVGGLIMAPVIQLLLDTYGLRTTLRVLAGWNVAVGIPVAAVVKRRGAFEPNSDAGRARLNMALVKRGTFVYQALGALLQAAGNSIPIYYLSAYSISVLSYSSSTGSLFLAINSAVNSVSRILMGVLADGVGRQNTLITAMISKALGALLQAAGNSIPIYYLSAYSISVLSYSSSTGSLFLAINSAVNSVSRILMGVLADVVGRQNTLITAAFLSSLAVFALWYDAARPRFLAFIIVYGIYAGGYNALITTHSSPPPSRRFTVSKTTPASTARFTSSAA</sequence>
<proteinExistence type="inferred from homology"/>
<dbReference type="InterPro" id="IPR050327">
    <property type="entry name" value="Proton-linked_MCT"/>
</dbReference>
<dbReference type="InterPro" id="IPR036259">
    <property type="entry name" value="MFS_trans_sf"/>
</dbReference>
<comment type="subcellular location">
    <subcellularLocation>
        <location evidence="1">Membrane</location>
        <topology evidence="1">Multi-pass membrane protein</topology>
    </subcellularLocation>
</comment>
<dbReference type="SUPFAM" id="SSF103473">
    <property type="entry name" value="MFS general substrate transporter"/>
    <property type="match status" value="2"/>
</dbReference>
<feature type="transmembrane region" description="Helical" evidence="3">
    <location>
        <begin position="165"/>
        <end position="185"/>
    </location>
</feature>
<feature type="transmembrane region" description="Helical" evidence="3">
    <location>
        <begin position="34"/>
        <end position="56"/>
    </location>
</feature>
<keyword evidence="3" id="KW-0472">Membrane</keyword>
<feature type="transmembrane region" description="Helical" evidence="3">
    <location>
        <begin position="76"/>
        <end position="95"/>
    </location>
</feature>
<dbReference type="Pfam" id="PF07690">
    <property type="entry name" value="MFS_1"/>
    <property type="match status" value="1"/>
</dbReference>
<feature type="transmembrane region" description="Helical" evidence="3">
    <location>
        <begin position="332"/>
        <end position="360"/>
    </location>
</feature>
<accession>A0ABQ0M216</accession>
<protein>
    <recommendedName>
        <fullName evidence="6">Monocarboxylate transporter</fullName>
    </recommendedName>
</protein>
<dbReference type="InterPro" id="IPR011701">
    <property type="entry name" value="MFS"/>
</dbReference>
<comment type="similarity">
    <text evidence="2">Belongs to the major facilitator superfamily. Monocarboxylate porter (TC 2.A.1.13) family.</text>
</comment>
<evidence type="ECO:0008006" key="6">
    <source>
        <dbReference type="Google" id="ProtNLM"/>
    </source>
</evidence>
<evidence type="ECO:0000256" key="2">
    <source>
        <dbReference type="ARBA" id="ARBA00006727"/>
    </source>
</evidence>
<evidence type="ECO:0000256" key="1">
    <source>
        <dbReference type="ARBA" id="ARBA00004141"/>
    </source>
</evidence>
<feature type="transmembrane region" description="Helical" evidence="3">
    <location>
        <begin position="197"/>
        <end position="216"/>
    </location>
</feature>
<dbReference type="EMBL" id="DF849382">
    <property type="protein sequence ID" value="GAT57054.1"/>
    <property type="molecule type" value="Genomic_DNA"/>
</dbReference>
<dbReference type="PANTHER" id="PTHR11360">
    <property type="entry name" value="MONOCARBOXYLATE TRANSPORTER"/>
    <property type="match status" value="1"/>
</dbReference>
<gene>
    <name evidence="4" type="ORF">MCHLO_13636</name>
</gene>
<evidence type="ECO:0000313" key="5">
    <source>
        <dbReference type="Proteomes" id="UP000815677"/>
    </source>
</evidence>
<evidence type="ECO:0000313" key="4">
    <source>
        <dbReference type="EMBL" id="GAT57054.1"/>
    </source>
</evidence>
<keyword evidence="5" id="KW-1185">Reference proteome</keyword>
<feature type="transmembrane region" description="Helical" evidence="3">
    <location>
        <begin position="380"/>
        <end position="397"/>
    </location>
</feature>
<evidence type="ECO:0000256" key="3">
    <source>
        <dbReference type="SAM" id="Phobius"/>
    </source>
</evidence>
<dbReference type="PANTHER" id="PTHR11360:SF284">
    <property type="entry name" value="EG:103B4.3 PROTEIN-RELATED"/>
    <property type="match status" value="1"/>
</dbReference>
<feature type="transmembrane region" description="Helical" evidence="3">
    <location>
        <begin position="237"/>
        <end position="255"/>
    </location>
</feature>
<keyword evidence="3" id="KW-0812">Transmembrane</keyword>